<evidence type="ECO:0000313" key="5">
    <source>
        <dbReference type="EMBL" id="MBB0232682.1"/>
    </source>
</evidence>
<evidence type="ECO:0000256" key="3">
    <source>
        <dbReference type="ARBA" id="ARBA00022842"/>
    </source>
</evidence>
<dbReference type="RefSeq" id="WP_182667205.1">
    <property type="nucleotide sequence ID" value="NZ_VKHS01001094.1"/>
</dbReference>
<dbReference type="PANTHER" id="PTHR32308:SF10">
    <property type="entry name" value="CITRATE LYASE SUBUNIT BETA"/>
    <property type="match status" value="1"/>
</dbReference>
<dbReference type="EMBL" id="VKHS01001094">
    <property type="protein sequence ID" value="MBB0232682.1"/>
    <property type="molecule type" value="Genomic_DNA"/>
</dbReference>
<dbReference type="Gene3D" id="3.20.20.60">
    <property type="entry name" value="Phosphoenolpyruvate-binding domains"/>
    <property type="match status" value="1"/>
</dbReference>
<dbReference type="InterPro" id="IPR040442">
    <property type="entry name" value="Pyrv_kinase-like_dom_sf"/>
</dbReference>
<keyword evidence="6" id="KW-1185">Reference proteome</keyword>
<dbReference type="Pfam" id="PF22484">
    <property type="entry name" value="DUF6986"/>
    <property type="match status" value="1"/>
</dbReference>
<dbReference type="InterPro" id="IPR015813">
    <property type="entry name" value="Pyrv/PenolPyrv_kinase-like_dom"/>
</dbReference>
<comment type="cofactor">
    <cofactor evidence="1">
        <name>Mg(2+)</name>
        <dbReference type="ChEBI" id="CHEBI:18420"/>
    </cofactor>
</comment>
<keyword evidence="3" id="KW-0460">Magnesium</keyword>
<keyword evidence="2" id="KW-0479">Metal-binding</keyword>
<sequence>MTGEAGSGSHPTSLDERVLREIERSQGPIDLDLARRLPGDPAGRQPVHTVYMPADTVPDDPAGEWGRAALESMDRHAPDPTVWEDLLGAGVDDPAALDAAVREKLRREPVEDLRIDFEDGYGIRPDAEEDARALAVGRLLARLVAEGTAPPFLGIRMKSLEAPDRRRGIRTLDIVLTALHTAGPLPPGLLITLPKVTHPARITAMAELCAALEETRGLPHGTLRFEAQIETTTAVFGTDGRVTPPLLIDAAGGRLVGLHHGTYDYTAACGVAAHHQAPDHPAAEHAKAVMQVAAAGTGVRVVDGSSNVLPVGDTSAVRAAWRTHARLVERSLARGFHQGWDLHPGQLPTRYAAVFAFFRRGLTRSAERLAARTGRVETGVLEEPATARALADHLLRGVDCGAVPGAEVEAACGIPLRELAELAGRPTPP</sequence>
<dbReference type="GO" id="GO:0006107">
    <property type="term" value="P:oxaloacetate metabolic process"/>
    <property type="evidence" value="ECO:0007669"/>
    <property type="project" value="TreeGrafter"/>
</dbReference>
<comment type="caution">
    <text evidence="5">The sequence shown here is derived from an EMBL/GenBank/DDBJ whole genome shotgun (WGS) entry which is preliminary data.</text>
</comment>
<accession>A0A7W3T821</accession>
<name>A0A7W3T821_9ACTN</name>
<evidence type="ECO:0000256" key="1">
    <source>
        <dbReference type="ARBA" id="ARBA00001946"/>
    </source>
</evidence>
<reference evidence="6" key="1">
    <citation type="submission" date="2019-10" db="EMBL/GenBank/DDBJ databases">
        <title>Streptomyces sp. nov., a novel actinobacterium isolated from alkaline environment.</title>
        <authorList>
            <person name="Golinska P."/>
        </authorList>
    </citation>
    <scope>NUCLEOTIDE SEQUENCE [LARGE SCALE GENOMIC DNA]</scope>
    <source>
        <strain evidence="6">DSM 42108</strain>
    </source>
</reference>
<proteinExistence type="predicted"/>
<dbReference type="GO" id="GO:0000287">
    <property type="term" value="F:magnesium ion binding"/>
    <property type="evidence" value="ECO:0007669"/>
    <property type="project" value="TreeGrafter"/>
</dbReference>
<protein>
    <submittedName>
        <fullName evidence="5">Aldolase</fullName>
    </submittedName>
</protein>
<evidence type="ECO:0000256" key="4">
    <source>
        <dbReference type="SAM" id="MobiDB-lite"/>
    </source>
</evidence>
<dbReference type="GO" id="GO:0003824">
    <property type="term" value="F:catalytic activity"/>
    <property type="evidence" value="ECO:0007669"/>
    <property type="project" value="InterPro"/>
</dbReference>
<dbReference type="InterPro" id="IPR054255">
    <property type="entry name" value="DUF6986"/>
</dbReference>
<gene>
    <name evidence="5" type="ORF">FOE67_25140</name>
</gene>
<dbReference type="Proteomes" id="UP000530234">
    <property type="component" value="Unassembled WGS sequence"/>
</dbReference>
<dbReference type="PANTHER" id="PTHR32308">
    <property type="entry name" value="LYASE BETA SUBUNIT, PUTATIVE (AFU_ORTHOLOGUE AFUA_4G13030)-RELATED"/>
    <property type="match status" value="1"/>
</dbReference>
<evidence type="ECO:0000313" key="6">
    <source>
        <dbReference type="Proteomes" id="UP000530234"/>
    </source>
</evidence>
<organism evidence="5 6">
    <name type="scientific">Streptomyces calidiresistens</name>
    <dbReference type="NCBI Taxonomy" id="1485586"/>
    <lineage>
        <taxon>Bacteria</taxon>
        <taxon>Bacillati</taxon>
        <taxon>Actinomycetota</taxon>
        <taxon>Actinomycetes</taxon>
        <taxon>Kitasatosporales</taxon>
        <taxon>Streptomycetaceae</taxon>
        <taxon>Streptomyces</taxon>
    </lineage>
</organism>
<dbReference type="AlphaFoldDB" id="A0A7W3T821"/>
<evidence type="ECO:0000256" key="2">
    <source>
        <dbReference type="ARBA" id="ARBA00022723"/>
    </source>
</evidence>
<dbReference type="SUPFAM" id="SSF51621">
    <property type="entry name" value="Phosphoenolpyruvate/pyruvate domain"/>
    <property type="match status" value="1"/>
</dbReference>
<feature type="region of interest" description="Disordered" evidence="4">
    <location>
        <begin position="25"/>
        <end position="59"/>
    </location>
</feature>